<protein>
    <recommendedName>
        <fullName evidence="9">Type IV secretion protein Rhs</fullName>
    </recommendedName>
</protein>
<dbReference type="InterPro" id="IPR057925">
    <property type="entry name" value="prePAAR_DddA"/>
</dbReference>
<feature type="domain" description="Double-stranded DNA deaminase toxin A prePAAR motif" evidence="6">
    <location>
        <begin position="1"/>
        <end position="58"/>
    </location>
</feature>
<dbReference type="InterPro" id="IPR001826">
    <property type="entry name" value="RHS"/>
</dbReference>
<feature type="transmembrane region" description="Helical" evidence="2">
    <location>
        <begin position="43"/>
        <end position="64"/>
    </location>
</feature>
<dbReference type="OrthoDB" id="8553452at2"/>
<dbReference type="InterPro" id="IPR050708">
    <property type="entry name" value="T6SS_VgrG/RHS"/>
</dbReference>
<dbReference type="Gene3D" id="2.60.200.60">
    <property type="match status" value="1"/>
</dbReference>
<keyword evidence="1" id="KW-0677">Repeat</keyword>
<feature type="domain" description="DUF6531" evidence="4">
    <location>
        <begin position="231"/>
        <end position="306"/>
    </location>
</feature>
<keyword evidence="8" id="KW-1185">Reference proteome</keyword>
<dbReference type="InterPro" id="IPR056823">
    <property type="entry name" value="TEN-like_YD-shell"/>
</dbReference>
<proteinExistence type="predicted"/>
<evidence type="ECO:0000259" key="3">
    <source>
        <dbReference type="Pfam" id="PF03527"/>
    </source>
</evidence>
<evidence type="ECO:0000259" key="6">
    <source>
        <dbReference type="Pfam" id="PF25799"/>
    </source>
</evidence>
<dbReference type="EMBL" id="CP024608">
    <property type="protein sequence ID" value="ATQ78336.1"/>
    <property type="molecule type" value="Genomic_DNA"/>
</dbReference>
<accession>A0A2D2DTP8</accession>
<organism evidence="7 8">
    <name type="scientific">Massilia violaceinigra</name>
    <dbReference type="NCBI Taxonomy" id="2045208"/>
    <lineage>
        <taxon>Bacteria</taxon>
        <taxon>Pseudomonadati</taxon>
        <taxon>Pseudomonadota</taxon>
        <taxon>Betaproteobacteria</taxon>
        <taxon>Burkholderiales</taxon>
        <taxon>Oxalobacteraceae</taxon>
        <taxon>Telluria group</taxon>
        <taxon>Massilia</taxon>
    </lineage>
</organism>
<evidence type="ECO:0000313" key="7">
    <source>
        <dbReference type="EMBL" id="ATQ78336.1"/>
    </source>
</evidence>
<dbReference type="Pfam" id="PF25799">
    <property type="entry name" value="prePAAR_I"/>
    <property type="match status" value="1"/>
</dbReference>
<dbReference type="Pfam" id="PF05593">
    <property type="entry name" value="RHS_repeat"/>
    <property type="match status" value="2"/>
</dbReference>
<sequence length="1416" mass="153677">MFEAARLTDPIAHTSALAGFLVGALIGIALIAAVAFATFTCGFGVALLAGLAAGVGGSLILGIGEAIGKSIKSPAGAITSGSPNVFTNSLAAAFAKASTVLCDKHSPVPLVAEGSTNVFINGFGAARKDDSTVCGAKIDDGSSNVFIGGGTKEYLPVADEVPPWLRTTVDWAFALAGLAGGLAGLVKAAGGLSRALLPCAAKFIAGYVAGEAVGRYVAAPVISRVMGGLLGNPVEVATGRKVLLAQHEIDAVLQSPIPLVCARFYGSDLAFEGSLGKGWVLPWDLRLQRRDGMIWLTDAQGRETGFPLVQPGHCAYSEAEQCYLACTATGQFILYDLNEVYHDFGLLDAGGDIAWVRRKEDRTGQWHSYTRDDANRVSMIRTSGGQQLQLRYAESPSRLTAIDCTDGGTPGTLVGYGYDGLGQLVSVTDANGAVARQFSYLDGRMASHTNALGLTSTYEWAEIDGAARVVACGTSEGDHTRFRYDREARQTWAQDEQGRTAHWQYDAHFQIVACTDFDGASYRITYNDAGMPQLVSLPGEREVAFEYDHAARVIAETDTLGRVTRTAYHANSLRISELILPDGSRWRAEYDYLGRLLATTDPLGREERNEYPTGLSAFPIAHIDASGARQQMEWNRRGQMTSRTDCSGKVTRYQYNADGQLACLTDALGQATHYHYLRTGEPTQVVLADGSTEQFAYDAAGLLIEQRSGDQQARRWVRNARGQVVDAIDPAQQHLRYRYDVRGRVVELARDTGTRYRFEYDAGDRLAREMRPDGAERRMRYDPAGELIEIEKIGAVKGDAARRTVLFERDKAGRVLAQTTATAVTRYTWDDGDRLLEAACEPDAAGAALGVAAGAVRFEYDRAGRMVAEHGADGTVGYSLDMLDNLVSLALPHGQRIDMLTYGSGHVHQIRCADGVICDFERDDLHREVERTQGGLTQRIAYDILGRRTSQTAGSAPELAAGQGRLWRSYRYHPSGDLAEQSDSERGAIDFQYDAAGQLRRQMRRADQQQERFVWDAAGNLLQDAGEKSRGQVDGNRLMVWQDMRFEYDAWGNMVTKRKGAHQIQRFSFDAEDRLVSMVTENLRGVTETRFAYDPLGRRIATTDTRTQAGGLAHSVVRRYVWQGLRMVQERRGNAVSSYVFSPDAAYTPLARVDAVIAAAATAAAIATAKSTARVYHFHTDLIGAPLEMTDEAGELAWAGTYQAWGKVGTDDDVALAGAIDQPLRFPGQYADEGTGLHYNTFRFYDPDIGRFISPDPIGLAGGDNLYAYGPNPSGWMDPWGLMPWVDPVNVGHHLVPQSLARSTGPSLVATLFGSNTQTPTFFFSKPYVAGSHEAIHAAQKPFVGRLTGSWSGKPMDLVRAAGRGLDAVSHIRGDLKIPATGEVIAHNVTPRQAYSALLTWGRKQALPPRPPSGGC</sequence>
<dbReference type="Pfam" id="PF03527">
    <property type="entry name" value="RHS"/>
    <property type="match status" value="1"/>
</dbReference>
<feature type="domain" description="Teneurin-like YD-shell" evidence="5">
    <location>
        <begin position="983"/>
        <end position="1104"/>
    </location>
</feature>
<dbReference type="InterPro" id="IPR022385">
    <property type="entry name" value="Rhs_assc_core"/>
</dbReference>
<dbReference type="Pfam" id="PF20148">
    <property type="entry name" value="DUF6531"/>
    <property type="match status" value="1"/>
</dbReference>
<keyword evidence="2" id="KW-1133">Transmembrane helix</keyword>
<keyword evidence="2" id="KW-0472">Membrane</keyword>
<dbReference type="KEGG" id="mass:CR152_30385"/>
<dbReference type="InterPro" id="IPR006530">
    <property type="entry name" value="YD"/>
</dbReference>
<name>A0A2D2DTP8_9BURK</name>
<evidence type="ECO:0000256" key="1">
    <source>
        <dbReference type="ARBA" id="ARBA00022737"/>
    </source>
</evidence>
<dbReference type="NCBIfam" id="TIGR01643">
    <property type="entry name" value="YD_repeat_2x"/>
    <property type="match status" value="5"/>
</dbReference>
<dbReference type="InterPro" id="IPR031325">
    <property type="entry name" value="RHS_repeat"/>
</dbReference>
<evidence type="ECO:0000259" key="5">
    <source>
        <dbReference type="Pfam" id="PF25023"/>
    </source>
</evidence>
<dbReference type="InterPro" id="IPR045351">
    <property type="entry name" value="DUF6531"/>
</dbReference>
<dbReference type="PANTHER" id="PTHR32305">
    <property type="match status" value="1"/>
</dbReference>
<dbReference type="NCBIfam" id="TIGR03696">
    <property type="entry name" value="Rhs_assc_core"/>
    <property type="match status" value="1"/>
</dbReference>
<dbReference type="Gene3D" id="2.180.10.10">
    <property type="entry name" value="RHS repeat-associated core"/>
    <property type="match status" value="3"/>
</dbReference>
<keyword evidence="2" id="KW-0812">Transmembrane</keyword>
<evidence type="ECO:0000256" key="2">
    <source>
        <dbReference type="SAM" id="Phobius"/>
    </source>
</evidence>
<dbReference type="Pfam" id="PF25023">
    <property type="entry name" value="TEN_YD-shell"/>
    <property type="match status" value="2"/>
</dbReference>
<reference evidence="7" key="1">
    <citation type="submission" date="2017-10" db="EMBL/GenBank/DDBJ databases">
        <title>Massilia psychrophilum sp. nov., a novel purple-pigmented bacterium isolated from Tianshan glacier, Xinjiang Municipality, China.</title>
        <authorList>
            <person name="Wang H."/>
        </authorList>
    </citation>
    <scope>NUCLEOTIDE SEQUENCE [LARGE SCALE GENOMIC DNA]</scope>
    <source>
        <strain evidence="7">B2</strain>
    </source>
</reference>
<feature type="domain" description="RHS protein conserved region" evidence="3">
    <location>
        <begin position="1175"/>
        <end position="1210"/>
    </location>
</feature>
<evidence type="ECO:0000313" key="8">
    <source>
        <dbReference type="Proteomes" id="UP000229897"/>
    </source>
</evidence>
<evidence type="ECO:0000259" key="4">
    <source>
        <dbReference type="Pfam" id="PF20148"/>
    </source>
</evidence>
<gene>
    <name evidence="7" type="ORF">CR152_30385</name>
</gene>
<dbReference type="CDD" id="cd14742">
    <property type="entry name" value="PAAR_RHS"/>
    <property type="match status" value="1"/>
</dbReference>
<dbReference type="PRINTS" id="PR00394">
    <property type="entry name" value="RHSPROTEIN"/>
</dbReference>
<feature type="domain" description="Teneurin-like YD-shell" evidence="5">
    <location>
        <begin position="482"/>
        <end position="611"/>
    </location>
</feature>
<dbReference type="Pfam" id="PF05488">
    <property type="entry name" value="PAAR_motif"/>
    <property type="match status" value="1"/>
</dbReference>
<dbReference type="PANTHER" id="PTHR32305:SF15">
    <property type="entry name" value="PROTEIN RHSA-RELATED"/>
    <property type="match status" value="1"/>
</dbReference>
<evidence type="ECO:0008006" key="9">
    <source>
        <dbReference type="Google" id="ProtNLM"/>
    </source>
</evidence>
<dbReference type="InterPro" id="IPR008727">
    <property type="entry name" value="PAAR_motif"/>
</dbReference>
<feature type="transmembrane region" description="Helical" evidence="2">
    <location>
        <begin position="16"/>
        <end position="36"/>
    </location>
</feature>
<dbReference type="Proteomes" id="UP000229897">
    <property type="component" value="Chromosome"/>
</dbReference>
<dbReference type="RefSeq" id="WP_099881279.1">
    <property type="nucleotide sequence ID" value="NZ_CP024608.1"/>
</dbReference>